<accession>A0A2S0K202</accession>
<gene>
    <name evidence="3" type="ORF">LS41612_14410</name>
</gene>
<dbReference type="PANTHER" id="PTHR46889:SF5">
    <property type="entry name" value="INTEGRASE PROTEIN"/>
    <property type="match status" value="1"/>
</dbReference>
<evidence type="ECO:0000256" key="1">
    <source>
        <dbReference type="SAM" id="MobiDB-lite"/>
    </source>
</evidence>
<dbReference type="AlphaFoldDB" id="A0A2S0K202"/>
<dbReference type="EMBL" id="CP019980">
    <property type="protein sequence ID" value="AVK97371.1"/>
    <property type="molecule type" value="Genomic_DNA"/>
</dbReference>
<proteinExistence type="predicted"/>
<dbReference type="InterPro" id="IPR050900">
    <property type="entry name" value="Transposase_IS3/IS150/IS904"/>
</dbReference>
<feature type="domain" description="HTH-like" evidence="2">
    <location>
        <begin position="61"/>
        <end position="107"/>
    </location>
</feature>
<dbReference type="Pfam" id="PF13276">
    <property type="entry name" value="HTH_21"/>
    <property type="match status" value="1"/>
</dbReference>
<evidence type="ECO:0000313" key="3">
    <source>
        <dbReference type="EMBL" id="AVK97371.1"/>
    </source>
</evidence>
<name>A0A2S0K202_LYSSH</name>
<dbReference type="InterPro" id="IPR025948">
    <property type="entry name" value="HTH-like_dom"/>
</dbReference>
<sequence length="137" mass="16108">MAKKARGYRREESYVNKYTAIQALHHNDHYSISLLCECAGIARSAYYKWTQRVPTKRQLENNEILKEINALHEKGQAKFGYRKMKLHLNHKYNKQFNHKRIYRLMKLAASPSQSMQMDAPQPTPTLKNPVGNLFNEE</sequence>
<feature type="region of interest" description="Disordered" evidence="1">
    <location>
        <begin position="112"/>
        <end position="137"/>
    </location>
</feature>
<dbReference type="Proteomes" id="UP000238825">
    <property type="component" value="Chromosome"/>
</dbReference>
<organism evidence="3 4">
    <name type="scientific">Lysinibacillus sphaericus</name>
    <name type="common">Bacillus sphaericus</name>
    <dbReference type="NCBI Taxonomy" id="1421"/>
    <lineage>
        <taxon>Bacteria</taxon>
        <taxon>Bacillati</taxon>
        <taxon>Bacillota</taxon>
        <taxon>Bacilli</taxon>
        <taxon>Bacillales</taxon>
        <taxon>Bacillaceae</taxon>
        <taxon>Lysinibacillus</taxon>
    </lineage>
</organism>
<dbReference type="PANTHER" id="PTHR46889">
    <property type="entry name" value="TRANSPOSASE INSF FOR INSERTION SEQUENCE IS3B-RELATED"/>
    <property type="match status" value="1"/>
</dbReference>
<reference evidence="3 4" key="1">
    <citation type="submission" date="2017-03" db="EMBL/GenBank/DDBJ databases">
        <title>The whole genome sequencing and assembly of Lysinibacillus sphaericus DSM 28T strain.</title>
        <authorList>
            <person name="Lee Y.-J."/>
            <person name="Yi H."/>
            <person name="Bahn Y.-S."/>
            <person name="Kim J.F."/>
            <person name="Lee D.-W."/>
        </authorList>
    </citation>
    <scope>NUCLEOTIDE SEQUENCE [LARGE SCALE GENOMIC DNA]</scope>
    <source>
        <strain evidence="3 4">DSM 28</strain>
    </source>
</reference>
<protein>
    <recommendedName>
        <fullName evidence="2">HTH-like domain-containing protein</fullName>
    </recommendedName>
</protein>
<evidence type="ECO:0000313" key="4">
    <source>
        <dbReference type="Proteomes" id="UP000238825"/>
    </source>
</evidence>
<evidence type="ECO:0000259" key="2">
    <source>
        <dbReference type="Pfam" id="PF13276"/>
    </source>
</evidence>